<sequence>MLPDLLLAALHHLLVFALVAMLVAESTLLRGPLTADSLQRLARLDAGYGMAAGLLLGTGLLRVFFGAKGSDFYLHNPWFHAKLGAYVLVGLLSLLPTLRFMRWRKAVRDNPAFLPEPADLARQRSVVRFELILVGAIFLLAAAMARYGGF</sequence>
<keyword evidence="1" id="KW-0812">Transmembrane</keyword>
<keyword evidence="1" id="KW-0472">Membrane</keyword>
<dbReference type="Proteomes" id="UP000264492">
    <property type="component" value="Unassembled WGS sequence"/>
</dbReference>
<keyword evidence="1" id="KW-1133">Transmembrane helix</keyword>
<keyword evidence="3" id="KW-1185">Reference proteome</keyword>
<dbReference type="RefSeq" id="WP_115858197.1">
    <property type="nucleotide sequence ID" value="NZ_QTSU01000001.1"/>
</dbReference>
<protein>
    <submittedName>
        <fullName evidence="2">DUF2214 family protein</fullName>
    </submittedName>
</protein>
<dbReference type="InterPro" id="IPR018706">
    <property type="entry name" value="DUF2214_membrane"/>
</dbReference>
<proteinExistence type="predicted"/>
<evidence type="ECO:0000313" key="2">
    <source>
        <dbReference type="EMBL" id="RDZ28759.1"/>
    </source>
</evidence>
<reference evidence="2 3" key="1">
    <citation type="submission" date="2018-08" db="EMBL/GenBank/DDBJ databases">
        <title>Lysobacter sp. zong2l5, whole genome shotgun sequence.</title>
        <authorList>
            <person name="Zhang X."/>
            <person name="Feng G."/>
            <person name="Zhu H."/>
        </authorList>
    </citation>
    <scope>NUCLEOTIDE SEQUENCE [LARGE SCALE GENOMIC DNA]</scope>
    <source>
        <strain evidence="3">zong2l5</strain>
    </source>
</reference>
<feature type="transmembrane region" description="Helical" evidence="1">
    <location>
        <begin position="131"/>
        <end position="149"/>
    </location>
</feature>
<evidence type="ECO:0000313" key="3">
    <source>
        <dbReference type="Proteomes" id="UP000264492"/>
    </source>
</evidence>
<name>A0A371K498_9GAMM</name>
<accession>A0A371K498</accession>
<organism evidence="2 3">
    <name type="scientific">Lysobacter silvisoli</name>
    <dbReference type="NCBI Taxonomy" id="2293254"/>
    <lineage>
        <taxon>Bacteria</taxon>
        <taxon>Pseudomonadati</taxon>
        <taxon>Pseudomonadota</taxon>
        <taxon>Gammaproteobacteria</taxon>
        <taxon>Lysobacterales</taxon>
        <taxon>Lysobacteraceae</taxon>
        <taxon>Lysobacter</taxon>
    </lineage>
</organism>
<gene>
    <name evidence="2" type="ORF">DX914_06465</name>
</gene>
<comment type="caution">
    <text evidence="2">The sequence shown here is derived from an EMBL/GenBank/DDBJ whole genome shotgun (WGS) entry which is preliminary data.</text>
</comment>
<feature type="transmembrane region" description="Helical" evidence="1">
    <location>
        <begin position="6"/>
        <end position="24"/>
    </location>
</feature>
<dbReference type="EMBL" id="QTSU01000001">
    <property type="protein sequence ID" value="RDZ28759.1"/>
    <property type="molecule type" value="Genomic_DNA"/>
</dbReference>
<evidence type="ECO:0000256" key="1">
    <source>
        <dbReference type="SAM" id="Phobius"/>
    </source>
</evidence>
<feature type="transmembrane region" description="Helical" evidence="1">
    <location>
        <begin position="45"/>
        <end position="65"/>
    </location>
</feature>
<dbReference type="OrthoDB" id="826511at2"/>
<feature type="transmembrane region" description="Helical" evidence="1">
    <location>
        <begin position="77"/>
        <end position="98"/>
    </location>
</feature>
<dbReference type="Pfam" id="PF09980">
    <property type="entry name" value="DUF2214"/>
    <property type="match status" value="1"/>
</dbReference>
<dbReference type="AlphaFoldDB" id="A0A371K498"/>